<dbReference type="AlphaFoldDB" id="A0A974NUV3"/>
<reference evidence="9" key="1">
    <citation type="submission" date="2020-09" db="EMBL/GenBank/DDBJ databases">
        <title>Sphingomonas sp., a new species isolated from pork steak.</title>
        <authorList>
            <person name="Heidler von Heilborn D."/>
        </authorList>
    </citation>
    <scope>NUCLEOTIDE SEQUENCE [LARGE SCALE GENOMIC DNA]</scope>
</reference>
<evidence type="ECO:0000313" key="8">
    <source>
        <dbReference type="EMBL" id="QQV77494.1"/>
    </source>
</evidence>
<keyword evidence="9" id="KW-1185">Reference proteome</keyword>
<dbReference type="KEGG" id="sari:H5J25_01325"/>
<dbReference type="RefSeq" id="WP_202094005.1">
    <property type="nucleotide sequence ID" value="NZ_CP061035.1"/>
</dbReference>
<evidence type="ECO:0000313" key="9">
    <source>
        <dbReference type="Proteomes" id="UP000595894"/>
    </source>
</evidence>
<comment type="similarity">
    <text evidence="2">Belongs to the rickettsiale 17 kDa surface antigen family.</text>
</comment>
<feature type="domain" description="Glycine zipper 2TM" evidence="7">
    <location>
        <begin position="136"/>
        <end position="175"/>
    </location>
</feature>
<dbReference type="InterPro" id="IPR008816">
    <property type="entry name" value="Gly_zipper_2TM_dom"/>
</dbReference>
<keyword evidence="4" id="KW-0449">Lipoprotein</keyword>
<feature type="compositionally biased region" description="Basic and acidic residues" evidence="5">
    <location>
        <begin position="71"/>
        <end position="93"/>
    </location>
</feature>
<protein>
    <recommendedName>
        <fullName evidence="3">17 kDa surface antigen</fullName>
    </recommendedName>
</protein>
<accession>A0A974NUV3</accession>
<evidence type="ECO:0000256" key="2">
    <source>
        <dbReference type="ARBA" id="ARBA00008681"/>
    </source>
</evidence>
<comment type="subcellular location">
    <subcellularLocation>
        <location evidence="1">Cell outer membrane</location>
        <topology evidence="1">Lipid-anchor</topology>
    </subcellularLocation>
</comment>
<gene>
    <name evidence="8" type="ORF">H5J25_01325</name>
</gene>
<dbReference type="EMBL" id="CP061035">
    <property type="protein sequence ID" value="QQV77494.1"/>
    <property type="molecule type" value="Genomic_DNA"/>
</dbReference>
<evidence type="ECO:0000256" key="5">
    <source>
        <dbReference type="SAM" id="MobiDB-lite"/>
    </source>
</evidence>
<proteinExistence type="inferred from homology"/>
<dbReference type="GO" id="GO:0009279">
    <property type="term" value="C:cell outer membrane"/>
    <property type="evidence" value="ECO:0007669"/>
    <property type="project" value="UniProtKB-SubCell"/>
</dbReference>
<keyword evidence="6" id="KW-0732">Signal</keyword>
<evidence type="ECO:0000256" key="3">
    <source>
        <dbReference type="ARBA" id="ARBA00015281"/>
    </source>
</evidence>
<dbReference type="Pfam" id="PF05433">
    <property type="entry name" value="Rick_17kDa_Anti"/>
    <property type="match status" value="1"/>
</dbReference>
<name>A0A974NUV3_9SPHN</name>
<feature type="region of interest" description="Disordered" evidence="5">
    <location>
        <begin position="57"/>
        <end position="105"/>
    </location>
</feature>
<feature type="chain" id="PRO_5037791930" description="17 kDa surface antigen" evidence="6">
    <location>
        <begin position="22"/>
        <end position="186"/>
    </location>
</feature>
<organism evidence="8 9">
    <name type="scientific">Sphingomonas aliaeris</name>
    <dbReference type="NCBI Taxonomy" id="2759526"/>
    <lineage>
        <taxon>Bacteria</taxon>
        <taxon>Pseudomonadati</taxon>
        <taxon>Pseudomonadota</taxon>
        <taxon>Alphaproteobacteria</taxon>
        <taxon>Sphingomonadales</taxon>
        <taxon>Sphingomonadaceae</taxon>
        <taxon>Sphingomonas</taxon>
    </lineage>
</organism>
<evidence type="ECO:0000256" key="6">
    <source>
        <dbReference type="SAM" id="SignalP"/>
    </source>
</evidence>
<sequence length="186" mass="20285">MNRLIAAAVLGASMLAAAPLAAQTAQETARFTAAQDRMANELQVFRAESDRYRAAVARRPGGYQQQQYNDPRYDDRQYDDRNVDNGGYRRADDIYYDPTPDYRSGNYQERTLATDERVYRGTDGRYYCKRNDGTTGLIVGAAGGALLGNVIDGGRSRIVGTLLGGAAGALAGKSIDQNSGNQVRCR</sequence>
<evidence type="ECO:0000256" key="4">
    <source>
        <dbReference type="ARBA" id="ARBA00023288"/>
    </source>
</evidence>
<evidence type="ECO:0000259" key="7">
    <source>
        <dbReference type="Pfam" id="PF05433"/>
    </source>
</evidence>
<dbReference type="Proteomes" id="UP000595894">
    <property type="component" value="Chromosome"/>
</dbReference>
<evidence type="ECO:0000256" key="1">
    <source>
        <dbReference type="ARBA" id="ARBA00004459"/>
    </source>
</evidence>
<feature type="signal peptide" evidence="6">
    <location>
        <begin position="1"/>
        <end position="21"/>
    </location>
</feature>